<dbReference type="RefSeq" id="WP_116854828.1">
    <property type="nucleotide sequence ID" value="NZ_QTJV01000006.1"/>
</dbReference>
<evidence type="ECO:0000313" key="1">
    <source>
        <dbReference type="EMBL" id="RFM33911.1"/>
    </source>
</evidence>
<dbReference type="Proteomes" id="UP000261174">
    <property type="component" value="Unassembled WGS sequence"/>
</dbReference>
<dbReference type="EMBL" id="QTJV01000006">
    <property type="protein sequence ID" value="RFM33911.1"/>
    <property type="molecule type" value="Genomic_DNA"/>
</dbReference>
<keyword evidence="2" id="KW-1185">Reference proteome</keyword>
<name>A0A3E1P137_9BACT</name>
<evidence type="ECO:0000313" key="2">
    <source>
        <dbReference type="Proteomes" id="UP000261174"/>
    </source>
</evidence>
<proteinExistence type="predicted"/>
<comment type="caution">
    <text evidence="1">The sequence shown here is derived from an EMBL/GenBank/DDBJ whole genome shotgun (WGS) entry which is preliminary data.</text>
</comment>
<gene>
    <name evidence="1" type="ORF">DXN04_18325</name>
</gene>
<dbReference type="AlphaFoldDB" id="A0A3E1P137"/>
<protein>
    <submittedName>
        <fullName evidence="1">Uncharacterized protein</fullName>
    </submittedName>
</protein>
<dbReference type="OrthoDB" id="1493140at2"/>
<organism evidence="1 2">
    <name type="scientific">Chitinophaga silvisoli</name>
    <dbReference type="NCBI Taxonomy" id="2291814"/>
    <lineage>
        <taxon>Bacteria</taxon>
        <taxon>Pseudomonadati</taxon>
        <taxon>Bacteroidota</taxon>
        <taxon>Chitinophagia</taxon>
        <taxon>Chitinophagales</taxon>
        <taxon>Chitinophagaceae</taxon>
        <taxon>Chitinophaga</taxon>
    </lineage>
</organism>
<accession>A0A3E1P137</accession>
<sequence length="160" mass="18011">MKSILLGCLLALSPLKDEEYCNDRFQFCITYPAGFKGQGEAANGDGQEFISADQKARILAWGHLQFTDEDQPSYASLEGSLNYDLKNKGSKVTYKVKKPGYYILSGTDEKGNVFYQKTTLKKINYFDSPNTQVFQTILFIYPASQQAQYAAYCSYIARAL</sequence>
<reference evidence="1 2" key="1">
    <citation type="submission" date="2018-08" db="EMBL/GenBank/DDBJ databases">
        <title>Chitinophaga sp. K20C18050901, a novel bacterium isolated from forest soil.</title>
        <authorList>
            <person name="Wang C."/>
        </authorList>
    </citation>
    <scope>NUCLEOTIDE SEQUENCE [LARGE SCALE GENOMIC DNA]</scope>
    <source>
        <strain evidence="1 2">K20C18050901</strain>
    </source>
</reference>